<evidence type="ECO:0000259" key="16">
    <source>
        <dbReference type="Pfam" id="PF04888"/>
    </source>
</evidence>
<protein>
    <recommendedName>
        <fullName evidence="3">Translocator protein BipB</fullName>
    </recommendedName>
</protein>
<feature type="region of interest" description="Disordered" evidence="14">
    <location>
        <begin position="1"/>
        <end position="76"/>
    </location>
</feature>
<evidence type="ECO:0000256" key="9">
    <source>
        <dbReference type="ARBA" id="ARBA00023054"/>
    </source>
</evidence>
<keyword evidence="10 15" id="KW-0472">Membrane</keyword>
<dbReference type="Proteomes" id="UP000406256">
    <property type="component" value="Unassembled WGS sequence"/>
</dbReference>
<keyword evidence="7 15" id="KW-1133">Transmembrane helix</keyword>
<evidence type="ECO:0000256" key="13">
    <source>
        <dbReference type="SAM" id="Coils"/>
    </source>
</evidence>
<comment type="function">
    <text evidence="11">Plays a role in the bacterium-induced formation of multinucleated giant cell (MNGC), which is formed after host cell fusion, as well as in the intercellular spreading of bacteria and in the induction of apoptosis in macrophages. May act in concert with other effector proteins to induce fusion of host cell membranes.</text>
</comment>
<dbReference type="Pfam" id="PF16535">
    <property type="entry name" value="T3SSipB"/>
    <property type="match status" value="1"/>
</dbReference>
<keyword evidence="19" id="KW-1185">Reference proteome</keyword>
<dbReference type="Pfam" id="PF04888">
    <property type="entry name" value="SseC"/>
    <property type="match status" value="1"/>
</dbReference>
<proteinExistence type="inferred from homology"/>
<evidence type="ECO:0000256" key="12">
    <source>
        <dbReference type="ARBA" id="ARBA00035640"/>
    </source>
</evidence>
<evidence type="ECO:0000256" key="10">
    <source>
        <dbReference type="ARBA" id="ARBA00023136"/>
    </source>
</evidence>
<feature type="compositionally biased region" description="Basic and acidic residues" evidence="14">
    <location>
        <begin position="47"/>
        <end position="70"/>
    </location>
</feature>
<dbReference type="RefSeq" id="WP_150667680.1">
    <property type="nucleotide sequence ID" value="NZ_CABPSB010000002.1"/>
</dbReference>
<keyword evidence="9 13" id="KW-0175">Coiled coil</keyword>
<feature type="transmembrane region" description="Helical" evidence="15">
    <location>
        <begin position="335"/>
        <end position="359"/>
    </location>
</feature>
<evidence type="ECO:0000256" key="8">
    <source>
        <dbReference type="ARBA" id="ARBA00023026"/>
    </source>
</evidence>
<evidence type="ECO:0000259" key="17">
    <source>
        <dbReference type="Pfam" id="PF16535"/>
    </source>
</evidence>
<dbReference type="OrthoDB" id="8934987at2"/>
<dbReference type="InterPro" id="IPR003895">
    <property type="entry name" value="T3SS_SctE/BipB"/>
</dbReference>
<dbReference type="GO" id="GO:0005576">
    <property type="term" value="C:extracellular region"/>
    <property type="evidence" value="ECO:0007669"/>
    <property type="project" value="UniProtKB-SubCell"/>
</dbReference>
<sequence length="578" mass="60785">MSTMTISPSGILPSLLGPDVEPGVGGPDGAGKPPPAGQLDMNSVVKKIIENMTSEKDAPSERPADSRDLKSPPNDTRMSITYLLSRLKDLFSESSLADLQNHLKQKEVEAAEKQALAEQSQAEFDKALADAADAIANYEAALDALTQAKEALDQARRKLDAAKAALDAAMPGTPEYDAAKQAYDAAKAEYDAASGKYDSAKNDATKANDAAKDAVKKADDLLVKFLGEQPLGNINNNGAGDKHTKNMSELIFVMARLAKLLGDSANDAIQEDMKFFEKIRQAREADLIKKNQEYEAQVRKAEKMSKIFGIFGKVLGAVLAVVGVVGAVFTGGLSTTMTVIGVGLLADSIMGATTGFSLIGEALKPLMTHVVQPLAEKIGKFVGSMLEELGVPKEKAELIGNIVGVAAAAVVVIAAVAVAVVAGGAAAATQLGKTLAALVGDVVKKMVPDLLREAAKAGSKMLSQNLASLLSRVGIKEGNAQMLANTLRQFVSAGELGLAGTQATGNVLTGTYEKQASDTMADMMVSQDALEKITDSVKQSSDKFAAMQNIVTRLISQMSEAGRMKQETQRFVLNNVRA</sequence>
<organism evidence="18 19">
    <name type="scientific">Pandoraea anhela</name>
    <dbReference type="NCBI Taxonomy" id="2508295"/>
    <lineage>
        <taxon>Bacteria</taxon>
        <taxon>Pseudomonadati</taxon>
        <taxon>Pseudomonadota</taxon>
        <taxon>Betaproteobacteria</taxon>
        <taxon>Burkholderiales</taxon>
        <taxon>Burkholderiaceae</taxon>
        <taxon>Pandoraea</taxon>
    </lineage>
</organism>
<dbReference type="InterPro" id="IPR032391">
    <property type="entry name" value="IpaB/BipB/SctE_N"/>
</dbReference>
<feature type="transmembrane region" description="Helical" evidence="15">
    <location>
        <begin position="402"/>
        <end position="428"/>
    </location>
</feature>
<evidence type="ECO:0000256" key="5">
    <source>
        <dbReference type="ARBA" id="ARBA00022692"/>
    </source>
</evidence>
<keyword evidence="5 15" id="KW-0812">Transmembrane</keyword>
<keyword evidence="8" id="KW-0843">Virulence</keyword>
<evidence type="ECO:0000256" key="3">
    <source>
        <dbReference type="ARBA" id="ARBA00018823"/>
    </source>
</evidence>
<evidence type="ECO:0000256" key="2">
    <source>
        <dbReference type="ARBA" id="ARBA00004613"/>
    </source>
</evidence>
<evidence type="ECO:0000256" key="15">
    <source>
        <dbReference type="SAM" id="Phobius"/>
    </source>
</evidence>
<keyword evidence="6" id="KW-1043">Host membrane</keyword>
<dbReference type="GO" id="GO:0033644">
    <property type="term" value="C:host cell membrane"/>
    <property type="evidence" value="ECO:0007669"/>
    <property type="project" value="UniProtKB-SubCell"/>
</dbReference>
<feature type="domain" description="IpaB/BipB/SctE N-terminal" evidence="17">
    <location>
        <begin position="80"/>
        <end position="227"/>
    </location>
</feature>
<reference evidence="18 19" key="1">
    <citation type="submission" date="2019-08" db="EMBL/GenBank/DDBJ databases">
        <authorList>
            <person name="Peeters C."/>
        </authorList>
    </citation>
    <scope>NUCLEOTIDE SEQUENCE [LARGE SCALE GENOMIC DNA]</scope>
    <source>
        <strain evidence="18 19">LMG 31108</strain>
    </source>
</reference>
<feature type="transmembrane region" description="Helical" evidence="15">
    <location>
        <begin position="307"/>
        <end position="329"/>
    </location>
</feature>
<feature type="coiled-coil region" evidence="13">
    <location>
        <begin position="96"/>
        <end position="203"/>
    </location>
</feature>
<dbReference type="GO" id="GO:0016020">
    <property type="term" value="C:membrane"/>
    <property type="evidence" value="ECO:0007669"/>
    <property type="project" value="InterPro"/>
</dbReference>
<evidence type="ECO:0000256" key="4">
    <source>
        <dbReference type="ARBA" id="ARBA00022525"/>
    </source>
</evidence>
<evidence type="ECO:0000256" key="14">
    <source>
        <dbReference type="SAM" id="MobiDB-lite"/>
    </source>
</evidence>
<dbReference type="AlphaFoldDB" id="A0A5E4SPY1"/>
<keyword evidence="4" id="KW-0964">Secreted</keyword>
<evidence type="ECO:0000256" key="1">
    <source>
        <dbReference type="ARBA" id="ARBA00004551"/>
    </source>
</evidence>
<dbReference type="EMBL" id="CABPSB010000002">
    <property type="protein sequence ID" value="VVD77171.1"/>
    <property type="molecule type" value="Genomic_DNA"/>
</dbReference>
<comment type="subcellular location">
    <subcellularLocation>
        <location evidence="1">Host membrane</location>
    </subcellularLocation>
    <subcellularLocation>
        <location evidence="2">Secreted</location>
    </subcellularLocation>
</comment>
<accession>A0A5E4SPY1</accession>
<dbReference type="InterPro" id="IPR006972">
    <property type="entry name" value="BipB-like_C"/>
</dbReference>
<feature type="domain" description="Translocator protein BipB-like C-terminal" evidence="16">
    <location>
        <begin position="254"/>
        <end position="575"/>
    </location>
</feature>
<evidence type="ECO:0000256" key="6">
    <source>
        <dbReference type="ARBA" id="ARBA00022870"/>
    </source>
</evidence>
<dbReference type="Gene3D" id="1.20.120.330">
    <property type="entry name" value="Nucleotidyltransferases domain 2"/>
    <property type="match status" value="2"/>
</dbReference>
<comment type="similarity">
    <text evidence="12">Belongs to the SctE/SipB/YopB family.</text>
</comment>
<evidence type="ECO:0000313" key="18">
    <source>
        <dbReference type="EMBL" id="VVD77171.1"/>
    </source>
</evidence>
<evidence type="ECO:0000256" key="7">
    <source>
        <dbReference type="ARBA" id="ARBA00022989"/>
    </source>
</evidence>
<evidence type="ECO:0000313" key="19">
    <source>
        <dbReference type="Proteomes" id="UP000406256"/>
    </source>
</evidence>
<dbReference type="PRINTS" id="PR01375">
    <property type="entry name" value="BACINVASINB"/>
</dbReference>
<gene>
    <name evidence="18" type="primary">sipB</name>
    <name evidence="18" type="ORF">PAN31108_00918</name>
</gene>
<evidence type="ECO:0000256" key="11">
    <source>
        <dbReference type="ARBA" id="ARBA00025490"/>
    </source>
</evidence>
<name>A0A5E4SPY1_9BURK</name>